<keyword evidence="9" id="KW-0413">Isomerase</keyword>
<keyword evidence="4 12" id="KW-0547">Nucleotide-binding</keyword>
<dbReference type="InterPro" id="IPR007694">
    <property type="entry name" value="DNA_helicase_DnaB-like_C"/>
</dbReference>
<organism evidence="14 15">
    <name type="scientific">Marinospirillum alkalitolerans</name>
    <dbReference type="NCBI Taxonomy" id="3123374"/>
    <lineage>
        <taxon>Bacteria</taxon>
        <taxon>Pseudomonadati</taxon>
        <taxon>Pseudomonadota</taxon>
        <taxon>Gammaproteobacteria</taxon>
        <taxon>Oceanospirillales</taxon>
        <taxon>Oceanospirillaceae</taxon>
        <taxon>Marinospirillum</taxon>
    </lineage>
</organism>
<gene>
    <name evidence="14" type="primary">dnaB</name>
    <name evidence="14" type="ORF">V6U78_05965</name>
</gene>
<dbReference type="SUPFAM" id="SSF48024">
    <property type="entry name" value="N-terminal domain of DnaB helicase"/>
    <property type="match status" value="1"/>
</dbReference>
<dbReference type="InterPro" id="IPR016136">
    <property type="entry name" value="DNA_helicase_N/primase_C"/>
</dbReference>
<evidence type="ECO:0000256" key="11">
    <source>
        <dbReference type="NCBIfam" id="TIGR00665"/>
    </source>
</evidence>
<feature type="domain" description="SF4 helicase" evidence="13">
    <location>
        <begin position="189"/>
        <end position="456"/>
    </location>
</feature>
<dbReference type="GO" id="GO:0016787">
    <property type="term" value="F:hydrolase activity"/>
    <property type="evidence" value="ECO:0007669"/>
    <property type="project" value="UniProtKB-KW"/>
</dbReference>
<evidence type="ECO:0000256" key="2">
    <source>
        <dbReference type="ARBA" id="ARBA00022515"/>
    </source>
</evidence>
<evidence type="ECO:0000256" key="1">
    <source>
        <dbReference type="ARBA" id="ARBA00008428"/>
    </source>
</evidence>
<dbReference type="InterPro" id="IPR027417">
    <property type="entry name" value="P-loop_NTPase"/>
</dbReference>
<dbReference type="PROSITE" id="PS51199">
    <property type="entry name" value="SF4_HELICASE"/>
    <property type="match status" value="1"/>
</dbReference>
<dbReference type="GO" id="GO:0003678">
    <property type="term" value="F:DNA helicase activity"/>
    <property type="evidence" value="ECO:0007669"/>
    <property type="project" value="UniProtKB-EC"/>
</dbReference>
<dbReference type="PANTHER" id="PTHR30153">
    <property type="entry name" value="REPLICATIVE DNA HELICASE DNAB"/>
    <property type="match status" value="1"/>
</dbReference>
<evidence type="ECO:0000256" key="3">
    <source>
        <dbReference type="ARBA" id="ARBA00022705"/>
    </source>
</evidence>
<keyword evidence="15" id="KW-1185">Reference proteome</keyword>
<dbReference type="PANTHER" id="PTHR30153:SF2">
    <property type="entry name" value="REPLICATIVE DNA HELICASE"/>
    <property type="match status" value="1"/>
</dbReference>
<keyword evidence="5 12" id="KW-0378">Hydrolase</keyword>
<dbReference type="InterPro" id="IPR007693">
    <property type="entry name" value="DNA_helicase_DnaB-like_N"/>
</dbReference>
<proteinExistence type="inferred from homology"/>
<keyword evidence="3 12" id="KW-0235">DNA replication</keyword>
<evidence type="ECO:0000256" key="7">
    <source>
        <dbReference type="ARBA" id="ARBA00022840"/>
    </source>
</evidence>
<evidence type="ECO:0000256" key="9">
    <source>
        <dbReference type="ARBA" id="ARBA00023235"/>
    </source>
</evidence>
<comment type="similarity">
    <text evidence="1 12">Belongs to the helicase family. DnaB subfamily.</text>
</comment>
<dbReference type="NCBIfam" id="TIGR00665">
    <property type="entry name" value="DnaB"/>
    <property type="match status" value="1"/>
</dbReference>
<dbReference type="NCBIfam" id="NF004384">
    <property type="entry name" value="PRK05748.1"/>
    <property type="match status" value="1"/>
</dbReference>
<evidence type="ECO:0000256" key="12">
    <source>
        <dbReference type="RuleBase" id="RU362085"/>
    </source>
</evidence>
<dbReference type="RefSeq" id="WP_405338426.1">
    <property type="nucleotide sequence ID" value="NZ_JBANFI010000003.1"/>
</dbReference>
<keyword evidence="2 12" id="KW-0639">Primosome</keyword>
<name>A0ABW8PWF8_9GAMM</name>
<keyword evidence="7 12" id="KW-0067">ATP-binding</keyword>
<evidence type="ECO:0000313" key="14">
    <source>
        <dbReference type="EMBL" id="MFK7160580.1"/>
    </source>
</evidence>
<keyword evidence="6 12" id="KW-0347">Helicase</keyword>
<dbReference type="CDD" id="cd00984">
    <property type="entry name" value="DnaB_C"/>
    <property type="match status" value="1"/>
</dbReference>
<evidence type="ECO:0000256" key="4">
    <source>
        <dbReference type="ARBA" id="ARBA00022741"/>
    </source>
</evidence>
<evidence type="ECO:0000313" key="15">
    <source>
        <dbReference type="Proteomes" id="UP001621714"/>
    </source>
</evidence>
<keyword evidence="8 12" id="KW-0238">DNA-binding</keyword>
<dbReference type="EC" id="5.6.2.3" evidence="11 12"/>
<evidence type="ECO:0000256" key="6">
    <source>
        <dbReference type="ARBA" id="ARBA00022806"/>
    </source>
</evidence>
<dbReference type="Proteomes" id="UP001621714">
    <property type="component" value="Unassembled WGS sequence"/>
</dbReference>
<reference evidence="14 15" key="1">
    <citation type="submission" date="2024-02" db="EMBL/GenBank/DDBJ databases">
        <title>Marinospirillum sp. MEB 164 isolated from Lonar lake sediment.</title>
        <authorList>
            <person name="Joshi A."/>
            <person name="Thite S."/>
        </authorList>
    </citation>
    <scope>NUCLEOTIDE SEQUENCE [LARGE SCALE GENOMIC DNA]</scope>
    <source>
        <strain evidence="14 15">MEB164</strain>
    </source>
</reference>
<dbReference type="Pfam" id="PF00772">
    <property type="entry name" value="DnaB"/>
    <property type="match status" value="1"/>
</dbReference>
<dbReference type="InterPro" id="IPR036185">
    <property type="entry name" value="DNA_heli_DnaB-like_N_sf"/>
</dbReference>
<comment type="catalytic activity">
    <reaction evidence="10 12">
        <text>ATP + H2O = ADP + phosphate + H(+)</text>
        <dbReference type="Rhea" id="RHEA:13065"/>
        <dbReference type="ChEBI" id="CHEBI:15377"/>
        <dbReference type="ChEBI" id="CHEBI:15378"/>
        <dbReference type="ChEBI" id="CHEBI:30616"/>
        <dbReference type="ChEBI" id="CHEBI:43474"/>
        <dbReference type="ChEBI" id="CHEBI:456216"/>
        <dbReference type="EC" id="5.6.2.3"/>
    </reaction>
</comment>
<dbReference type="SUPFAM" id="SSF52540">
    <property type="entry name" value="P-loop containing nucleoside triphosphate hydrolases"/>
    <property type="match status" value="1"/>
</dbReference>
<comment type="caution">
    <text evidence="14">The sequence shown here is derived from an EMBL/GenBank/DDBJ whole genome shotgun (WGS) entry which is preliminary data.</text>
</comment>
<evidence type="ECO:0000256" key="5">
    <source>
        <dbReference type="ARBA" id="ARBA00022801"/>
    </source>
</evidence>
<comment type="function">
    <text evidence="12">The main replicative DNA helicase, it participates in initiation and elongation during chromosome replication. Travels ahead of the DNA replisome, separating dsDNA into templates for DNA synthesis. A processive ATP-dependent 5'-3' DNA helicase it has DNA-dependent ATPase activity.</text>
</comment>
<evidence type="ECO:0000259" key="13">
    <source>
        <dbReference type="PROSITE" id="PS51199"/>
    </source>
</evidence>
<dbReference type="Pfam" id="PF03796">
    <property type="entry name" value="DnaB_C"/>
    <property type="match status" value="1"/>
</dbReference>
<accession>A0ABW8PWF8</accession>
<dbReference type="Gene3D" id="3.40.50.300">
    <property type="entry name" value="P-loop containing nucleotide triphosphate hydrolases"/>
    <property type="match status" value="1"/>
</dbReference>
<sequence>MEPTSLAQDQEIAQVKMLPRSEEAEQSVIGGLMLDNASVDAVAEVLVPEDFYNKQNQLIFKSILELANKGSPFDPLILSAEFKARGLLDAVGGDAYLLDLARNTASATNIRAYAEIVYQRSVRRKLIQAANRIADAAYNPGPRHADELLNEAEREVFAIAEDRPKIGGPQQISSVASDLLKKIAELDLQPGGITGLTTGFKDLDEKTSGLQPSDLIIVAGRPSMGKTTFAMNLVESALLNSNQPVLVFSMEMPAEQLLMRVFSSLGRIDQTNVRTGRLSEQDWDRLSATLALIKDKPLFIDDTPGLSPNDLRTRTRRLARDQGNPALIMVDYLQLMRVPGNTENRTAEISEISRSLKALAKEFKCPVVALSQLNRGLEQRTNKRPIMSDLRESGAIEQDADVIAFVYRDEVYYPEKQENKGLAEIIIGKQRNGPVGSVHLLFTGRYTRFDDLAPESYAQYKDAGILYEE</sequence>
<dbReference type="InterPro" id="IPR007692">
    <property type="entry name" value="DNA_helicase_DnaB"/>
</dbReference>
<dbReference type="EMBL" id="JBANFI010000003">
    <property type="protein sequence ID" value="MFK7160580.1"/>
    <property type="molecule type" value="Genomic_DNA"/>
</dbReference>
<dbReference type="Gene3D" id="1.10.860.10">
    <property type="entry name" value="DNAb Helicase, Chain A"/>
    <property type="match status" value="1"/>
</dbReference>
<evidence type="ECO:0000256" key="8">
    <source>
        <dbReference type="ARBA" id="ARBA00023125"/>
    </source>
</evidence>
<protein>
    <recommendedName>
        <fullName evidence="11 12">Replicative DNA helicase</fullName>
        <ecNumber evidence="11 12">5.6.2.3</ecNumber>
    </recommendedName>
</protein>
<evidence type="ECO:0000256" key="10">
    <source>
        <dbReference type="ARBA" id="ARBA00048954"/>
    </source>
</evidence>